<reference evidence="5 6" key="1">
    <citation type="submission" date="2016-11" db="EMBL/GenBank/DDBJ databases">
        <authorList>
            <consortium name="Pathogen Informatics"/>
        </authorList>
    </citation>
    <scope>NUCLEOTIDE SEQUENCE [LARGE SCALE GENOMIC DNA]</scope>
    <source>
        <strain evidence="5 6">911</strain>
    </source>
</reference>
<dbReference type="InterPro" id="IPR011991">
    <property type="entry name" value="ArsR-like_HTH"/>
</dbReference>
<dbReference type="GO" id="GO:0003700">
    <property type="term" value="F:DNA-binding transcription factor activity"/>
    <property type="evidence" value="ECO:0007669"/>
    <property type="project" value="InterPro"/>
</dbReference>
<dbReference type="Proteomes" id="UP000190074">
    <property type="component" value="Unassembled WGS sequence"/>
</dbReference>
<dbReference type="PANTHER" id="PTHR43132">
    <property type="entry name" value="ARSENICAL RESISTANCE OPERON REPRESSOR ARSR-RELATED"/>
    <property type="match status" value="1"/>
</dbReference>
<feature type="domain" description="HTH arsR-type" evidence="4">
    <location>
        <begin position="9"/>
        <end position="103"/>
    </location>
</feature>
<evidence type="ECO:0000259" key="4">
    <source>
        <dbReference type="PROSITE" id="PS50987"/>
    </source>
</evidence>
<evidence type="ECO:0000313" key="6">
    <source>
        <dbReference type="Proteomes" id="UP000190074"/>
    </source>
</evidence>
<dbReference type="Gene3D" id="1.10.10.10">
    <property type="entry name" value="Winged helix-like DNA-binding domain superfamily/Winged helix DNA-binding domain"/>
    <property type="match status" value="1"/>
</dbReference>
<accession>A0A1T7A1B9</accession>
<name>A0A1T7A1B9_9MYCO</name>
<dbReference type="NCBIfam" id="NF033788">
    <property type="entry name" value="HTH_metalloreg"/>
    <property type="match status" value="1"/>
</dbReference>
<dbReference type="InterPro" id="IPR036390">
    <property type="entry name" value="WH_DNA-bd_sf"/>
</dbReference>
<evidence type="ECO:0000256" key="3">
    <source>
        <dbReference type="ARBA" id="ARBA00023163"/>
    </source>
</evidence>
<evidence type="ECO:0000256" key="2">
    <source>
        <dbReference type="ARBA" id="ARBA00023125"/>
    </source>
</evidence>
<keyword evidence="1" id="KW-0805">Transcription regulation</keyword>
<dbReference type="InterPro" id="IPR036388">
    <property type="entry name" value="WH-like_DNA-bd_sf"/>
</dbReference>
<dbReference type="PRINTS" id="PR00778">
    <property type="entry name" value="HTHARSR"/>
</dbReference>
<dbReference type="PANTHER" id="PTHR43132:SF8">
    <property type="entry name" value="HTH-TYPE TRANSCRIPTIONAL REGULATOR KMTR"/>
    <property type="match status" value="1"/>
</dbReference>
<dbReference type="PROSITE" id="PS50987">
    <property type="entry name" value="HTH_ARSR_2"/>
    <property type="match status" value="1"/>
</dbReference>
<proteinExistence type="predicted"/>
<sequence length="124" mass="13665">MGQQDRSPLDDEQVGLVVEVFRMLADATRVRVLWALTVGELSVNELADLVGKPAASVSQHLAKLRMARLVRTRRDGTTVYYSLENEHVEQLVTDAVYNAEHAGPGIPPHHRTEAALRAVKNGGR</sequence>
<dbReference type="GO" id="GO:0003677">
    <property type="term" value="F:DNA binding"/>
    <property type="evidence" value="ECO:0007669"/>
    <property type="project" value="UniProtKB-KW"/>
</dbReference>
<dbReference type="CDD" id="cd00090">
    <property type="entry name" value="HTH_ARSR"/>
    <property type="match status" value="1"/>
</dbReference>
<dbReference type="SUPFAM" id="SSF46785">
    <property type="entry name" value="Winged helix' DNA-binding domain"/>
    <property type="match status" value="1"/>
</dbReference>
<evidence type="ECO:0000313" key="5">
    <source>
        <dbReference type="EMBL" id="SKM93439.1"/>
    </source>
</evidence>
<dbReference type="Pfam" id="PF01022">
    <property type="entry name" value="HTH_5"/>
    <property type="match status" value="1"/>
</dbReference>
<protein>
    <submittedName>
        <fullName evidence="5">ArsR family transcriptional regulator</fullName>
    </submittedName>
</protein>
<keyword evidence="3" id="KW-0804">Transcription</keyword>
<dbReference type="InterPro" id="IPR051011">
    <property type="entry name" value="Metal_resp_trans_reg"/>
</dbReference>
<dbReference type="SMART" id="SM00418">
    <property type="entry name" value="HTH_ARSR"/>
    <property type="match status" value="1"/>
</dbReference>
<dbReference type="EMBL" id="FVGW01000019">
    <property type="protein sequence ID" value="SKM93439.1"/>
    <property type="molecule type" value="Genomic_DNA"/>
</dbReference>
<dbReference type="InterPro" id="IPR001845">
    <property type="entry name" value="HTH_ArsR_DNA-bd_dom"/>
</dbReference>
<dbReference type="RefSeq" id="WP_005068482.1">
    <property type="nucleotide sequence ID" value="NZ_CP021122.1"/>
</dbReference>
<keyword evidence="2" id="KW-0238">DNA-binding</keyword>
<evidence type="ECO:0000256" key="1">
    <source>
        <dbReference type="ARBA" id="ARBA00023015"/>
    </source>
</evidence>
<gene>
    <name evidence="5" type="primary">czrA</name>
    <name evidence="5" type="ORF">SAMEA2259716_05533</name>
</gene>
<dbReference type="AlphaFoldDB" id="A0A1T7A1B9"/>
<organism evidence="5 6">
    <name type="scientific">Mycobacteroides abscessus subsp. massiliense</name>
    <dbReference type="NCBI Taxonomy" id="1962118"/>
    <lineage>
        <taxon>Bacteria</taxon>
        <taxon>Bacillati</taxon>
        <taxon>Actinomycetota</taxon>
        <taxon>Actinomycetes</taxon>
        <taxon>Mycobacteriales</taxon>
        <taxon>Mycobacteriaceae</taxon>
        <taxon>Mycobacteroides</taxon>
        <taxon>Mycobacteroides abscessus</taxon>
    </lineage>
</organism>